<reference evidence="2" key="2">
    <citation type="submission" date="2023-03" db="EMBL/GenBank/DDBJ databases">
        <authorList>
            <person name="Inwood S.N."/>
            <person name="Skelly J.G."/>
            <person name="Guhlin J."/>
            <person name="Harrop T.W.R."/>
            <person name="Goldson S.G."/>
            <person name="Dearden P.K."/>
        </authorList>
    </citation>
    <scope>NUCLEOTIDE SEQUENCE</scope>
    <source>
        <strain evidence="2">Lincoln</strain>
        <tissue evidence="2">Whole body</tissue>
    </source>
</reference>
<feature type="compositionally biased region" description="Polar residues" evidence="1">
    <location>
        <begin position="13"/>
        <end position="26"/>
    </location>
</feature>
<dbReference type="EMBL" id="JAQQBR010000047">
    <property type="protein sequence ID" value="KAK0174274.1"/>
    <property type="molecule type" value="Genomic_DNA"/>
</dbReference>
<comment type="caution">
    <text evidence="2">The sequence shown here is derived from an EMBL/GenBank/DDBJ whole genome shotgun (WGS) entry which is preliminary data.</text>
</comment>
<organism evidence="2 3">
    <name type="scientific">Microctonus hyperodae</name>
    <name type="common">Parasitoid wasp</name>
    <dbReference type="NCBI Taxonomy" id="165561"/>
    <lineage>
        <taxon>Eukaryota</taxon>
        <taxon>Metazoa</taxon>
        <taxon>Ecdysozoa</taxon>
        <taxon>Arthropoda</taxon>
        <taxon>Hexapoda</taxon>
        <taxon>Insecta</taxon>
        <taxon>Pterygota</taxon>
        <taxon>Neoptera</taxon>
        <taxon>Endopterygota</taxon>
        <taxon>Hymenoptera</taxon>
        <taxon>Apocrita</taxon>
        <taxon>Ichneumonoidea</taxon>
        <taxon>Braconidae</taxon>
        <taxon>Euphorinae</taxon>
        <taxon>Microctonus</taxon>
    </lineage>
</organism>
<protein>
    <submittedName>
        <fullName evidence="2">Uncharacterized protein</fullName>
    </submittedName>
</protein>
<feature type="region of interest" description="Disordered" evidence="1">
    <location>
        <begin position="1"/>
        <end position="39"/>
    </location>
</feature>
<feature type="region of interest" description="Disordered" evidence="1">
    <location>
        <begin position="72"/>
        <end position="136"/>
    </location>
</feature>
<keyword evidence="3" id="KW-1185">Reference proteome</keyword>
<feature type="compositionally biased region" description="Acidic residues" evidence="1">
    <location>
        <begin position="99"/>
        <end position="135"/>
    </location>
</feature>
<evidence type="ECO:0000256" key="1">
    <source>
        <dbReference type="SAM" id="MobiDB-lite"/>
    </source>
</evidence>
<accession>A0AA39FRY6</accession>
<proteinExistence type="predicted"/>
<feature type="compositionally biased region" description="Acidic residues" evidence="1">
    <location>
        <begin position="72"/>
        <end position="91"/>
    </location>
</feature>
<evidence type="ECO:0000313" key="3">
    <source>
        <dbReference type="Proteomes" id="UP001168972"/>
    </source>
</evidence>
<name>A0AA39FRY6_MICHY</name>
<dbReference type="AlphaFoldDB" id="A0AA39FRY6"/>
<sequence length="367" mass="42287">MYFRDDYQPHGQEVTNAHSSIVTNHSVAGDDSGDRDEVFDDDINENVLNETLINNMNINDHNHHDIEVSADSDEFTDDDNESEFSNDLGEDSNDHQEEFANDNESESSNDREADDDDIYDNDDSSDDDNIDEDEYDRPLYDGAPLSLAESLLSIFTFYITSNMTGVNFNKLLSLMALHFPASSIFKKTRHLFMKYFIHGQTPMIKHWYCSKCMSFCQNENSNCQCDGNPERWYFIEMSIIDQLQRLFAKPGFSDDLMYPYSRVKLHPNNIDDIYDGKIYREHASRNNPLSDPYNLSFTWYTDGAPVFKSRKYSVWPLYLTINELSTKESHEEHAKLALETGNPHFGVKGPSILDKLMPNMIRGVSVD</sequence>
<reference evidence="2" key="1">
    <citation type="journal article" date="2023" name="bioRxiv">
        <title>Scaffold-level genome assemblies of two parasitoid biocontrol wasps reveal the parthenogenesis mechanism and an associated novel virus.</title>
        <authorList>
            <person name="Inwood S."/>
            <person name="Skelly J."/>
            <person name="Guhlin J."/>
            <person name="Harrop T."/>
            <person name="Goldson S."/>
            <person name="Dearden P."/>
        </authorList>
    </citation>
    <scope>NUCLEOTIDE SEQUENCE</scope>
    <source>
        <strain evidence="2">Lincoln</strain>
        <tissue evidence="2">Whole body</tissue>
    </source>
</reference>
<dbReference type="Proteomes" id="UP001168972">
    <property type="component" value="Unassembled WGS sequence"/>
</dbReference>
<gene>
    <name evidence="2" type="ORF">PV327_011039</name>
</gene>
<evidence type="ECO:0000313" key="2">
    <source>
        <dbReference type="EMBL" id="KAK0174274.1"/>
    </source>
</evidence>